<feature type="transmembrane region" description="Helical" evidence="1">
    <location>
        <begin position="32"/>
        <end position="60"/>
    </location>
</feature>
<keyword evidence="1" id="KW-0472">Membrane</keyword>
<sequence>MSWIFWICFIVSLIVSYWDQRKTLRLQDWALIIGAFLLCEFYVNLFGLLIPVGFIIGLIVMNKKKQFLFLKALIFGLISVCVIFYAPKISLNEIYELTKANKYTEQFNQIKSVSQFSVESDINDVLRTSANHLKDKNPKSEISVDDPHVAFRIWVLQHRNVALKDLDWLWYKAPLELHYYWQSNRPDQVVTLEYVIFNEVGYMGVFERENSTSPYYLRKIFEFDRLKTNNPPIP</sequence>
<dbReference type="OrthoDB" id="2571675at2"/>
<keyword evidence="1" id="KW-1133">Transmembrane helix</keyword>
<organism evidence="2 3">
    <name type="scientific">Paenibacillus etheri</name>
    <dbReference type="NCBI Taxonomy" id="1306852"/>
    <lineage>
        <taxon>Bacteria</taxon>
        <taxon>Bacillati</taxon>
        <taxon>Bacillota</taxon>
        <taxon>Bacilli</taxon>
        <taxon>Bacillales</taxon>
        <taxon>Paenibacillaceae</taxon>
        <taxon>Paenibacillus</taxon>
    </lineage>
</organism>
<protein>
    <submittedName>
        <fullName evidence="2">Uncharacterized protein</fullName>
    </submittedName>
</protein>
<reference evidence="2 3" key="1">
    <citation type="journal article" date="2015" name="Int. Biodeterior. Biodegradation">
        <title>Physiological and genetic screening methods for the isolation of methyl tert-butyl ether-degrading bacteria for bioremediation purposes.</title>
        <authorList>
            <person name="Guisado I.M."/>
            <person name="Purswani J."/>
            <person name="Gonzalez Lopez J."/>
            <person name="Pozo C."/>
        </authorList>
    </citation>
    <scope>NUCLEOTIDE SEQUENCE [LARGE SCALE GENOMIC DNA]</scope>
    <source>
        <strain evidence="2 3">SH7</strain>
    </source>
</reference>
<feature type="transmembrane region" description="Helical" evidence="1">
    <location>
        <begin position="67"/>
        <end position="86"/>
    </location>
</feature>
<dbReference type="EMBL" id="LCZJ02000019">
    <property type="protein sequence ID" value="KTD86411.1"/>
    <property type="molecule type" value="Genomic_DNA"/>
</dbReference>
<gene>
    <name evidence="2" type="ORF">UQ64_13085</name>
</gene>
<evidence type="ECO:0000313" key="3">
    <source>
        <dbReference type="Proteomes" id="UP000054709"/>
    </source>
</evidence>
<evidence type="ECO:0000313" key="2">
    <source>
        <dbReference type="EMBL" id="KTD86411.1"/>
    </source>
</evidence>
<accession>A0A0W1AYQ9</accession>
<name>A0A0W1AYQ9_9BACL</name>
<proteinExistence type="predicted"/>
<keyword evidence="1" id="KW-0812">Transmembrane</keyword>
<dbReference type="Proteomes" id="UP000054709">
    <property type="component" value="Unassembled WGS sequence"/>
</dbReference>
<keyword evidence="3" id="KW-1185">Reference proteome</keyword>
<dbReference type="RefSeq" id="WP_060623314.1">
    <property type="nucleotide sequence ID" value="NZ_LCZJ02000019.1"/>
</dbReference>
<evidence type="ECO:0000256" key="1">
    <source>
        <dbReference type="SAM" id="Phobius"/>
    </source>
</evidence>
<comment type="caution">
    <text evidence="2">The sequence shown here is derived from an EMBL/GenBank/DDBJ whole genome shotgun (WGS) entry which is preliminary data.</text>
</comment>
<dbReference type="AlphaFoldDB" id="A0A0W1AYQ9"/>